<dbReference type="GO" id="GO:0006508">
    <property type="term" value="P:proteolysis"/>
    <property type="evidence" value="ECO:0007669"/>
    <property type="project" value="UniProtKB-KW"/>
</dbReference>
<evidence type="ECO:0000256" key="5">
    <source>
        <dbReference type="ARBA" id="ARBA00022825"/>
    </source>
</evidence>
<sequence length="506" mass="53688">MEILFFHVCFSGETQMTVQKSIKLPAPDRKKFKNGREALSVEGLEKTAGQFDNKVPIAWFQRGTQVSRAVARIITPSGLGTGWIVNGGFVITNNHVISNAHTAEDSRVQFQYEDDINGNPLVPRAFDIEEMLVTNAALDYTILKLAGNAEQDYGFFDISKATPPQPGDINTHFPVVIQHPGGRKKEFSGFENELAKLSETLVWYTSDTEPGSSGSPVLGGIDFSPFALHHAGGPQFINGETKILNEGILLSAIVHDLVTNHSDVAAEMGLQSHEALLDDAAVLWLNRGRVASYVKAVLAGDEEVSEVELQRMNNAFQCPGGTPGFYDDILTLQKSFSNLSATCDQEVVPVLVAAAGVAAGAAAAHWGHVTSKENMAAAGPNTLTTTDFTLSMEGFRISGGGTVFTPVGRGDFGVGLSVEGFSFNGSGGVGLATPVGTVSGGIKVHVENANCIESLYRGVHGLFDVTDPDQQRYFATIQPETEALPVLAGVFLAGVAAGASAYKAGK</sequence>
<evidence type="ECO:0000256" key="6">
    <source>
        <dbReference type="PIRSR" id="PIRSR608256-1"/>
    </source>
</evidence>
<accession>A0A6I6AC00</accession>
<evidence type="ECO:0000313" key="8">
    <source>
        <dbReference type="EMBL" id="QGQ23893.1"/>
    </source>
</evidence>
<evidence type="ECO:0000256" key="2">
    <source>
        <dbReference type="ARBA" id="ARBA00022670"/>
    </source>
</evidence>
<keyword evidence="3" id="KW-0732">Signal</keyword>
<proteinExistence type="inferred from homology"/>
<comment type="similarity">
    <text evidence="1 7">Belongs to the peptidase S1B family.</text>
</comment>
<keyword evidence="2 7" id="KW-0645">Protease</keyword>
<dbReference type="PRINTS" id="PR00839">
    <property type="entry name" value="V8PROTEASE"/>
</dbReference>
<dbReference type="PANTHER" id="PTHR36234">
    <property type="entry name" value="LYSYL ENDOPEPTIDASE"/>
    <property type="match status" value="1"/>
</dbReference>
<evidence type="ECO:0000256" key="7">
    <source>
        <dbReference type="RuleBase" id="RU004296"/>
    </source>
</evidence>
<dbReference type="InterPro" id="IPR009003">
    <property type="entry name" value="Peptidase_S1_PA"/>
</dbReference>
<dbReference type="EMBL" id="CP043930">
    <property type="protein sequence ID" value="QGQ23893.1"/>
    <property type="molecule type" value="Genomic_DNA"/>
</dbReference>
<dbReference type="PANTHER" id="PTHR36234:SF5">
    <property type="entry name" value="LYSYL ENDOPEPTIDASE"/>
    <property type="match status" value="1"/>
</dbReference>
<dbReference type="Pfam" id="PF13365">
    <property type="entry name" value="Trypsin_2"/>
    <property type="match status" value="1"/>
</dbReference>
<keyword evidence="5 7" id="KW-0720">Serine protease</keyword>
<evidence type="ECO:0000256" key="3">
    <source>
        <dbReference type="ARBA" id="ARBA00022729"/>
    </source>
</evidence>
<feature type="active site" description="Charge relay system" evidence="6">
    <location>
        <position position="139"/>
    </location>
</feature>
<dbReference type="Gene3D" id="2.40.10.10">
    <property type="entry name" value="Trypsin-like serine proteases"/>
    <property type="match status" value="2"/>
</dbReference>
<feature type="active site" description="Charge relay system" evidence="6">
    <location>
        <position position="101"/>
    </location>
</feature>
<evidence type="ECO:0000256" key="1">
    <source>
        <dbReference type="ARBA" id="ARBA00008764"/>
    </source>
</evidence>
<reference evidence="8 9" key="1">
    <citation type="submission" date="2019-09" db="EMBL/GenBank/DDBJ databases">
        <title>Gimesia benthica sp. nov., a novel bacterium isolated from deep-sea water of the Northwest Indian Ocean.</title>
        <authorList>
            <person name="Dai X."/>
        </authorList>
    </citation>
    <scope>NUCLEOTIDE SEQUENCE [LARGE SCALE GENOMIC DNA]</scope>
    <source>
        <strain evidence="8 9">E7</strain>
    </source>
</reference>
<dbReference type="InterPro" id="IPR043504">
    <property type="entry name" value="Peptidase_S1_PA_chymotrypsin"/>
</dbReference>
<dbReference type="SUPFAM" id="SSF50494">
    <property type="entry name" value="Trypsin-like serine proteases"/>
    <property type="match status" value="1"/>
</dbReference>
<dbReference type="KEGG" id="gim:F1728_14920"/>
<feature type="active site" description="Charge relay system" evidence="6">
    <location>
        <position position="213"/>
    </location>
</feature>
<dbReference type="EC" id="3.4.21.-" evidence="7"/>
<keyword evidence="4 7" id="KW-0378">Hydrolase</keyword>
<dbReference type="Proteomes" id="UP000427281">
    <property type="component" value="Chromosome"/>
</dbReference>
<dbReference type="AlphaFoldDB" id="A0A6I6AC00"/>
<gene>
    <name evidence="8" type="ORF">F1728_14920</name>
</gene>
<dbReference type="InterPro" id="IPR008256">
    <property type="entry name" value="Peptidase_S1B"/>
</dbReference>
<evidence type="ECO:0000313" key="9">
    <source>
        <dbReference type="Proteomes" id="UP000427281"/>
    </source>
</evidence>
<keyword evidence="9" id="KW-1185">Reference proteome</keyword>
<organism evidence="8 9">
    <name type="scientific">Gimesia benthica</name>
    <dbReference type="NCBI Taxonomy" id="2608982"/>
    <lineage>
        <taxon>Bacteria</taxon>
        <taxon>Pseudomonadati</taxon>
        <taxon>Planctomycetota</taxon>
        <taxon>Planctomycetia</taxon>
        <taxon>Planctomycetales</taxon>
        <taxon>Planctomycetaceae</taxon>
        <taxon>Gimesia</taxon>
    </lineage>
</organism>
<name>A0A6I6AC00_9PLAN</name>
<evidence type="ECO:0000256" key="4">
    <source>
        <dbReference type="ARBA" id="ARBA00022801"/>
    </source>
</evidence>
<protein>
    <recommendedName>
        <fullName evidence="7">Serine protease</fullName>
        <ecNumber evidence="7">3.4.21.-</ecNumber>
    </recommendedName>
</protein>
<dbReference type="GO" id="GO:0008236">
    <property type="term" value="F:serine-type peptidase activity"/>
    <property type="evidence" value="ECO:0007669"/>
    <property type="project" value="UniProtKB-KW"/>
</dbReference>